<dbReference type="InterPro" id="IPR013083">
    <property type="entry name" value="Znf_RING/FYVE/PHD"/>
</dbReference>
<dbReference type="PANTHER" id="PTHR10625">
    <property type="entry name" value="HISTONE DEACETYLASE HDAC1-RELATED"/>
    <property type="match status" value="1"/>
</dbReference>
<name>A0ABR0Y472_HUSHU</name>
<dbReference type="Pfam" id="PF00850">
    <property type="entry name" value="Hist_deacetyl"/>
    <property type="match status" value="2"/>
</dbReference>
<dbReference type="SMART" id="SM00290">
    <property type="entry name" value="ZnF_UBP"/>
    <property type="match status" value="1"/>
</dbReference>
<dbReference type="Proteomes" id="UP001369086">
    <property type="component" value="Unassembled WGS sequence"/>
</dbReference>
<dbReference type="InterPro" id="IPR037138">
    <property type="entry name" value="His_deacetylse_dom_sf"/>
</dbReference>
<dbReference type="CDD" id="cd10003">
    <property type="entry name" value="HDAC6-dom2"/>
    <property type="match status" value="1"/>
</dbReference>
<sequence length="1140" mass="124809">MDSIPDPSNQRALRGSSRSPRSPGSASQSQKKVGKKGSQNSGLQEEKKKGRMNRSRGEEEMIKQLGHLDLRSSPVGVGTGLVFTEKCKEYSCLWDASHPDCPDRLTAVMEKVEQYGLLSRCARVEERAVTEEELLLVHSPEYVAQMRSTQHMGQEELQSLSDTFDSIYIHPESFRCACLAAGSVLQLVDAVMTAQLRNGFSIARPPGHHAQRDQMNGYCMFNNLAIAARYAKQRYHLTRILIVDWDVHHGQGLQYIFEDDPSVLVFSVHRYENGRFWPHLQESDSTAVGKGKGEGFNINLPWNQPGMNDADYISAFQQLLLPVAYEFGPQLVLVAAGFDSVVGDPKGEMSATPACFAHLTHMLQLLAEGRLILSLEGGYNLRSTAEGVCACLKMLLGDPCPRLESPFSPCQSALDSISKTVTAHRKHWKCLQVLEQGQETGSCDLNPGPAVESDAVLDRSMREVMRGLPPARTGLVYDERMKEHHNMWDSHHPELPQRISRIFSRHEELGLVSRCQRIPARHASEEELALCHGTEHISRMKSTEGMKPRDLHRQSEEYNSIFISPQSYQSALLAAGASFNAAEAILTDKVRNAVAIVRPPGHHAERDSACGFCFFNTVALTARYAQHLSGRELRVLILDWDVHHGNGTQHIFEDDPSVLYVSLHRYDNGLFFPSSEDAGSDRAGRGRGLGYNVNIPWNASKMGNPEYIAAFQRVVMPIAYQFDPELVLVSAGFDAARGDPLGGCHVTPECYGHMTHMLQGLAGGRVLIVLEGGYNLSSISESMSVCTSVLLGDSPPDLGQLTPPHPSAVQSLHSVLRTHRSHWSALRLAVPESVSSSLPTPSQKGQRTKAKKSPRQEVTPQKRSPGEDTHPLTPEGATTPDNSPSVSPAAVATVADDSVDQITAGLQSVALGNSPENQTNQSPASVAVGGARRKVKPASPEGGGKGQRKRSGGGESSKGTPSTPGKTEVVELKESAGKMESTEPPSLPAVAGDEKETLLELASGWSTPLKSQSICEVFCKTQDMEEGTMFAVEPLPWCPHLETVNPLPATGLDVFGPCRDCGSEAENWVCLVCYQVHCGRYVNQHMMEHRQSSAHILVLSFSDLSVWCYGCEAYVHHQVLHDAKNAAHRIKFGENMPGLH</sequence>
<feature type="domain" description="UBP-type" evidence="5">
    <location>
        <begin position="1036"/>
        <end position="1134"/>
    </location>
</feature>
<feature type="compositionally biased region" description="Polar residues" evidence="4">
    <location>
        <begin position="833"/>
        <end position="845"/>
    </location>
</feature>
<proteinExistence type="inferred from homology"/>
<evidence type="ECO:0000256" key="3">
    <source>
        <dbReference type="PROSITE-ProRule" id="PRU00502"/>
    </source>
</evidence>
<accession>A0ABR0Y472</accession>
<dbReference type="InterPro" id="IPR000286">
    <property type="entry name" value="HDACs"/>
</dbReference>
<gene>
    <name evidence="6" type="ORF">HHUSO_G35226</name>
</gene>
<evidence type="ECO:0000256" key="2">
    <source>
        <dbReference type="ARBA" id="ARBA00022786"/>
    </source>
</evidence>
<dbReference type="SUPFAM" id="SSF57850">
    <property type="entry name" value="RING/U-box"/>
    <property type="match status" value="1"/>
</dbReference>
<feature type="region of interest" description="Disordered" evidence="4">
    <location>
        <begin position="830"/>
        <end position="889"/>
    </location>
</feature>
<dbReference type="PROSITE" id="PS50271">
    <property type="entry name" value="ZF_UBP"/>
    <property type="match status" value="1"/>
</dbReference>
<dbReference type="InterPro" id="IPR023696">
    <property type="entry name" value="Ureohydrolase_dom_sf"/>
</dbReference>
<feature type="region of interest" description="Disordered" evidence="4">
    <location>
        <begin position="1"/>
        <end position="58"/>
    </location>
</feature>
<keyword evidence="7" id="KW-1185">Reference proteome</keyword>
<dbReference type="PANTHER" id="PTHR10625:SF21">
    <property type="entry name" value="HISTONE DEACETYLASE 6"/>
    <property type="match status" value="1"/>
</dbReference>
<dbReference type="EMBL" id="JAHFZB010000050">
    <property type="protein sequence ID" value="KAK6467238.1"/>
    <property type="molecule type" value="Genomic_DNA"/>
</dbReference>
<feature type="region of interest" description="Disordered" evidence="4">
    <location>
        <begin position="910"/>
        <end position="990"/>
    </location>
</feature>
<keyword evidence="3" id="KW-0862">Zinc</keyword>
<feature type="compositionally biased region" description="Low complexity" evidence="4">
    <location>
        <begin position="880"/>
        <end position="889"/>
    </location>
</feature>
<keyword evidence="3" id="KW-0863">Zinc-finger</keyword>
<dbReference type="SUPFAM" id="SSF52768">
    <property type="entry name" value="Arginase/deacetylase"/>
    <property type="match status" value="2"/>
</dbReference>
<feature type="compositionally biased region" description="Polar residues" evidence="4">
    <location>
        <begin position="910"/>
        <end position="924"/>
    </location>
</feature>
<reference evidence="6 7" key="1">
    <citation type="submission" date="2021-05" db="EMBL/GenBank/DDBJ databases">
        <authorList>
            <person name="Zahm M."/>
            <person name="Klopp C."/>
            <person name="Cabau C."/>
            <person name="Kuhl H."/>
            <person name="Suciu R."/>
            <person name="Ciorpac M."/>
            <person name="Holostenco D."/>
            <person name="Gessner J."/>
            <person name="Wuertz S."/>
            <person name="Hohne C."/>
            <person name="Stock M."/>
            <person name="Gislard M."/>
            <person name="Lluch J."/>
            <person name="Milhes M."/>
            <person name="Lampietro C."/>
            <person name="Lopez Roques C."/>
            <person name="Donnadieu C."/>
            <person name="Du K."/>
            <person name="Schartl M."/>
            <person name="Guiguen Y."/>
        </authorList>
    </citation>
    <scope>NUCLEOTIDE SEQUENCE [LARGE SCALE GENOMIC DNA]</scope>
    <source>
        <strain evidence="6">Hh-F2</strain>
        <tissue evidence="6">Blood</tissue>
    </source>
</reference>
<dbReference type="InterPro" id="IPR001607">
    <property type="entry name" value="Znf_UBP"/>
</dbReference>
<evidence type="ECO:0000259" key="5">
    <source>
        <dbReference type="PROSITE" id="PS50271"/>
    </source>
</evidence>
<dbReference type="Pfam" id="PF02148">
    <property type="entry name" value="zf-UBP"/>
    <property type="match status" value="1"/>
</dbReference>
<dbReference type="Gene3D" id="3.30.40.10">
    <property type="entry name" value="Zinc/RING finger domain, C3HC4 (zinc finger)"/>
    <property type="match status" value="1"/>
</dbReference>
<keyword evidence="3" id="KW-0479">Metal-binding</keyword>
<keyword evidence="2" id="KW-0833">Ubl conjugation pathway</keyword>
<dbReference type="Gene3D" id="3.40.800.20">
    <property type="entry name" value="Histone deacetylase domain"/>
    <property type="match status" value="2"/>
</dbReference>
<comment type="caution">
    <text evidence="6">The sequence shown here is derived from an EMBL/GenBank/DDBJ whole genome shotgun (WGS) entry which is preliminary data.</text>
</comment>
<feature type="compositionally biased region" description="Basic and acidic residues" evidence="4">
    <location>
        <begin position="968"/>
        <end position="981"/>
    </location>
</feature>
<protein>
    <submittedName>
        <fullName evidence="6">Histone deacetylase 6</fullName>
    </submittedName>
</protein>
<evidence type="ECO:0000313" key="7">
    <source>
        <dbReference type="Proteomes" id="UP001369086"/>
    </source>
</evidence>
<evidence type="ECO:0000256" key="4">
    <source>
        <dbReference type="SAM" id="MobiDB-lite"/>
    </source>
</evidence>
<feature type="compositionally biased region" description="Polar residues" evidence="4">
    <location>
        <begin position="1"/>
        <end position="10"/>
    </location>
</feature>
<comment type="similarity">
    <text evidence="1">Belongs to the histone deacetylase family. HD type 2 subfamily.</text>
</comment>
<evidence type="ECO:0000313" key="6">
    <source>
        <dbReference type="EMBL" id="KAK6467238.1"/>
    </source>
</evidence>
<feature type="compositionally biased region" description="Low complexity" evidence="4">
    <location>
        <begin position="11"/>
        <end position="42"/>
    </location>
</feature>
<dbReference type="InterPro" id="IPR023801">
    <property type="entry name" value="His_deacetylse_dom"/>
</dbReference>
<evidence type="ECO:0000256" key="1">
    <source>
        <dbReference type="ARBA" id="ARBA00007738"/>
    </source>
</evidence>
<organism evidence="6 7">
    <name type="scientific">Huso huso</name>
    <name type="common">Beluga</name>
    <name type="synonym">Acipenser huso</name>
    <dbReference type="NCBI Taxonomy" id="61971"/>
    <lineage>
        <taxon>Eukaryota</taxon>
        <taxon>Metazoa</taxon>
        <taxon>Chordata</taxon>
        <taxon>Craniata</taxon>
        <taxon>Vertebrata</taxon>
        <taxon>Euteleostomi</taxon>
        <taxon>Actinopterygii</taxon>
        <taxon>Chondrostei</taxon>
        <taxon>Acipenseriformes</taxon>
        <taxon>Acipenseridae</taxon>
        <taxon>Huso</taxon>
    </lineage>
</organism>
<dbReference type="PRINTS" id="PR01270">
    <property type="entry name" value="HDASUPER"/>
</dbReference>